<dbReference type="EC" id="2.4.-.-" evidence="3"/>
<reference evidence="3 4" key="1">
    <citation type="submission" date="2021-05" db="EMBL/GenBank/DDBJ databases">
        <title>A Polyphasic approach of four new species of the genus Ohtaekwangia: Ohtaekwangia histidinii sp. nov., Ohtaekwangia cretensis sp. nov., Ohtaekwangia indiensis sp. nov., Ohtaekwangia reichenbachii sp. nov. from diverse environment.</title>
        <authorList>
            <person name="Octaviana S."/>
        </authorList>
    </citation>
    <scope>NUCLEOTIDE SEQUENCE [LARGE SCALE GENOMIC DNA]</scope>
    <source>
        <strain evidence="3 4">PWU5</strain>
    </source>
</reference>
<dbReference type="InterPro" id="IPR028098">
    <property type="entry name" value="Glyco_trans_4-like_N"/>
</dbReference>
<dbReference type="Pfam" id="PF00534">
    <property type="entry name" value="Glycos_transf_1"/>
    <property type="match status" value="1"/>
</dbReference>
<dbReference type="InterPro" id="IPR001296">
    <property type="entry name" value="Glyco_trans_1"/>
</dbReference>
<keyword evidence="3" id="KW-0328">Glycosyltransferase</keyword>
<dbReference type="GO" id="GO:0016757">
    <property type="term" value="F:glycosyltransferase activity"/>
    <property type="evidence" value="ECO:0007669"/>
    <property type="project" value="UniProtKB-KW"/>
</dbReference>
<gene>
    <name evidence="3" type="ORF">KK062_15240</name>
</gene>
<dbReference type="Proteomes" id="UP001319080">
    <property type="component" value="Unassembled WGS sequence"/>
</dbReference>
<proteinExistence type="predicted"/>
<dbReference type="EMBL" id="JAHESE010000014">
    <property type="protein sequence ID" value="MBT1709596.1"/>
    <property type="molecule type" value="Genomic_DNA"/>
</dbReference>
<accession>A0AAP2DY91</accession>
<dbReference type="InterPro" id="IPR050194">
    <property type="entry name" value="Glycosyltransferase_grp1"/>
</dbReference>
<dbReference type="Pfam" id="PF13439">
    <property type="entry name" value="Glyco_transf_4"/>
    <property type="match status" value="1"/>
</dbReference>
<dbReference type="AlphaFoldDB" id="A0AAP2DY91"/>
<evidence type="ECO:0000313" key="3">
    <source>
        <dbReference type="EMBL" id="MBT1709596.1"/>
    </source>
</evidence>
<dbReference type="Gene3D" id="3.40.50.2000">
    <property type="entry name" value="Glycogen Phosphorylase B"/>
    <property type="match status" value="2"/>
</dbReference>
<name>A0AAP2DY91_9BACT</name>
<evidence type="ECO:0000259" key="1">
    <source>
        <dbReference type="Pfam" id="PF00534"/>
    </source>
</evidence>
<evidence type="ECO:0000259" key="2">
    <source>
        <dbReference type="Pfam" id="PF13439"/>
    </source>
</evidence>
<dbReference type="PANTHER" id="PTHR45947">
    <property type="entry name" value="SULFOQUINOVOSYL TRANSFERASE SQD2"/>
    <property type="match status" value="1"/>
</dbReference>
<comment type="caution">
    <text evidence="3">The sequence shown here is derived from an EMBL/GenBank/DDBJ whole genome shotgun (WGS) entry which is preliminary data.</text>
</comment>
<organism evidence="3 4">
    <name type="scientific">Dawidia cretensis</name>
    <dbReference type="NCBI Taxonomy" id="2782350"/>
    <lineage>
        <taxon>Bacteria</taxon>
        <taxon>Pseudomonadati</taxon>
        <taxon>Bacteroidota</taxon>
        <taxon>Cytophagia</taxon>
        <taxon>Cytophagales</taxon>
        <taxon>Chryseotaleaceae</taxon>
        <taxon>Dawidia</taxon>
    </lineage>
</organism>
<dbReference type="PANTHER" id="PTHR45947:SF14">
    <property type="entry name" value="SLL1723 PROTEIN"/>
    <property type="match status" value="1"/>
</dbReference>
<keyword evidence="4" id="KW-1185">Reference proteome</keyword>
<sequence length="353" mass="39786">MLLPETLRLHDRETFDFHYIFFLPWKTAMVSTIEDNGGKVTCLPAGNNIQLVLKARALARYIRQHKIELVHAHLPWAGIVARLAGKMTSVPVIYTEHNKQERYHVATRLMNLSTMNLQGRIIAVSQDVEESIRKHKRHLKTPLMTILNGVNTERFVPHATGGAEVRAQLGIPADSPVIGTIAVFRFQKRLDVWLEVAAKILKDAPQTHFVLVGDGPLRPQLEEKRLQLGLEKNVHFAGVQTEVRPYLAAFDLYMMSSIFEGLPIALLEAMASGCAIVSTDAGGIKEVIRQEEDGLLCSVDEPMKLVSFAQILLRDVPRRQRLAAQGRKRIEESFSMETMVAALEEVYHDFVKR</sequence>
<keyword evidence="3" id="KW-0808">Transferase</keyword>
<protein>
    <submittedName>
        <fullName evidence="3">Glycosyltransferase</fullName>
        <ecNumber evidence="3">2.4.-.-</ecNumber>
    </submittedName>
</protein>
<evidence type="ECO:0000313" key="4">
    <source>
        <dbReference type="Proteomes" id="UP001319080"/>
    </source>
</evidence>
<feature type="domain" description="Glycosyltransferase subfamily 4-like N-terminal" evidence="2">
    <location>
        <begin position="44"/>
        <end position="154"/>
    </location>
</feature>
<dbReference type="SUPFAM" id="SSF53756">
    <property type="entry name" value="UDP-Glycosyltransferase/glycogen phosphorylase"/>
    <property type="match status" value="1"/>
</dbReference>
<feature type="domain" description="Glycosyl transferase family 1" evidence="1">
    <location>
        <begin position="164"/>
        <end position="329"/>
    </location>
</feature>